<dbReference type="Gene3D" id="3.40.710.10">
    <property type="entry name" value="DD-peptidase/beta-lactamase superfamily"/>
    <property type="match status" value="1"/>
</dbReference>
<proteinExistence type="predicted"/>
<evidence type="ECO:0008006" key="4">
    <source>
        <dbReference type="Google" id="ProtNLM"/>
    </source>
</evidence>
<dbReference type="InterPro" id="IPR012338">
    <property type="entry name" value="Beta-lactam/transpept-like"/>
</dbReference>
<name>A0A7X6L017_9NOCA</name>
<accession>A0A7X6L017</accession>
<evidence type="ECO:0000256" key="1">
    <source>
        <dbReference type="SAM" id="SignalP"/>
    </source>
</evidence>
<evidence type="ECO:0000313" key="2">
    <source>
        <dbReference type="EMBL" id="NKY25306.1"/>
    </source>
</evidence>
<evidence type="ECO:0000313" key="3">
    <source>
        <dbReference type="Proteomes" id="UP000540698"/>
    </source>
</evidence>
<keyword evidence="3" id="KW-1185">Reference proteome</keyword>
<dbReference type="AlphaFoldDB" id="A0A7X6L017"/>
<reference evidence="2 3" key="1">
    <citation type="submission" date="2020-04" db="EMBL/GenBank/DDBJ databases">
        <title>MicrobeNet Type strains.</title>
        <authorList>
            <person name="Nicholson A.C."/>
        </authorList>
    </citation>
    <scope>NUCLEOTIDE SEQUENCE [LARGE SCALE GENOMIC DNA]</scope>
    <source>
        <strain evidence="2 3">DSM 44956</strain>
    </source>
</reference>
<dbReference type="RefSeq" id="WP_063910424.1">
    <property type="nucleotide sequence ID" value="NZ_JAAXOS010000002.1"/>
</dbReference>
<feature type="chain" id="PRO_5030678576" description="Serine hydrolase" evidence="1">
    <location>
        <begin position="26"/>
        <end position="239"/>
    </location>
</feature>
<gene>
    <name evidence="2" type="ORF">HGB38_03525</name>
</gene>
<comment type="caution">
    <text evidence="2">The sequence shown here is derived from an EMBL/GenBank/DDBJ whole genome shotgun (WGS) entry which is preliminary data.</text>
</comment>
<protein>
    <recommendedName>
        <fullName evidence="4">Serine hydrolase</fullName>
    </recommendedName>
</protein>
<dbReference type="EMBL" id="JAAXOS010000002">
    <property type="protein sequence ID" value="NKY25306.1"/>
    <property type="molecule type" value="Genomic_DNA"/>
</dbReference>
<organism evidence="2 3">
    <name type="scientific">Nocardia gamkensis</name>
    <dbReference type="NCBI Taxonomy" id="352869"/>
    <lineage>
        <taxon>Bacteria</taxon>
        <taxon>Bacillati</taxon>
        <taxon>Actinomycetota</taxon>
        <taxon>Actinomycetes</taxon>
        <taxon>Mycobacteriales</taxon>
        <taxon>Nocardiaceae</taxon>
        <taxon>Nocardia</taxon>
    </lineage>
</organism>
<dbReference type="Proteomes" id="UP000540698">
    <property type="component" value="Unassembled WGS sequence"/>
</dbReference>
<sequence length="239" mass="24971">MGYRLTVTALVAGALLALSAPVACADETAETEVAVVPPRTAISVRTSVGIGWGTANEHESRSSLSLSKLFLADYALRHGDGSSEDRFLGEQMIRYSDDGAASVMEAKYPQAIAAIAAEYGLAETTPGPNWGAGTTSAADVSDFLATKLRTDPGSPIFEWMAAAGSTAQDGTEQDWGTARWPFVLGTKWGWSDLGEPEVASASYGPGFAVTAHTRGTSAEQTADVTAALWAMITGVPLHR</sequence>
<keyword evidence="1" id="KW-0732">Signal</keyword>
<feature type="signal peptide" evidence="1">
    <location>
        <begin position="1"/>
        <end position="25"/>
    </location>
</feature>
<dbReference type="SUPFAM" id="SSF56601">
    <property type="entry name" value="beta-lactamase/transpeptidase-like"/>
    <property type="match status" value="1"/>
</dbReference>